<accession>A0A9D2VEJ4</accession>
<reference evidence="2" key="3">
    <citation type="submission" date="2021-09" db="EMBL/GenBank/DDBJ databases">
        <authorList>
            <person name="Gilroy R."/>
        </authorList>
    </citation>
    <scope>NUCLEOTIDE SEQUENCE</scope>
    <source>
        <strain evidence="2">CHK175-13533</strain>
    </source>
</reference>
<evidence type="ECO:0000313" key="5">
    <source>
        <dbReference type="Proteomes" id="UP000783934"/>
    </source>
</evidence>
<comment type="caution">
    <text evidence="2">The sequence shown here is derived from an EMBL/GenBank/DDBJ whole genome shotgun (WGS) entry which is preliminary data.</text>
</comment>
<name>A0A9D2VEJ4_9BURK</name>
<evidence type="ECO:0000256" key="1">
    <source>
        <dbReference type="SAM" id="Phobius"/>
    </source>
</evidence>
<dbReference type="Proteomes" id="UP000783934">
    <property type="component" value="Unassembled WGS sequence"/>
</dbReference>
<dbReference type="RefSeq" id="WP_167661013.1">
    <property type="nucleotide sequence ID" value="NZ_BMCQ01000001.1"/>
</dbReference>
<keyword evidence="5" id="KW-1185">Reference proteome</keyword>
<feature type="transmembrane region" description="Helical" evidence="1">
    <location>
        <begin position="26"/>
        <end position="46"/>
    </location>
</feature>
<protein>
    <submittedName>
        <fullName evidence="2">Uncharacterized protein</fullName>
    </submittedName>
</protein>
<evidence type="ECO:0000313" key="3">
    <source>
        <dbReference type="EMBL" id="NJB64898.1"/>
    </source>
</evidence>
<reference evidence="3 5" key="1">
    <citation type="submission" date="2020-03" db="EMBL/GenBank/DDBJ databases">
        <title>Genomic Encyclopedia of Type Strains, Phase IV (KMG-IV): sequencing the most valuable type-strain genomes for metagenomic binning, comparative biology and taxonomic classification.</title>
        <authorList>
            <person name="Goeker M."/>
        </authorList>
    </citation>
    <scope>NUCLEOTIDE SEQUENCE [LARGE SCALE GENOMIC DNA]</scope>
    <source>
        <strain evidence="3 5">DSM 26613</strain>
    </source>
</reference>
<dbReference type="EMBL" id="DYTQ01000040">
    <property type="protein sequence ID" value="HJH23513.1"/>
    <property type="molecule type" value="Genomic_DNA"/>
</dbReference>
<organism evidence="2 4">
    <name type="scientific">Paenalcaligenes hominis</name>
    <dbReference type="NCBI Taxonomy" id="643674"/>
    <lineage>
        <taxon>Bacteria</taxon>
        <taxon>Pseudomonadati</taxon>
        <taxon>Pseudomonadota</taxon>
        <taxon>Betaproteobacteria</taxon>
        <taxon>Burkholderiales</taxon>
        <taxon>Alcaligenaceae</taxon>
        <taxon>Paenalcaligenes</taxon>
    </lineage>
</organism>
<keyword evidence="1" id="KW-1133">Transmembrane helix</keyword>
<gene>
    <name evidence="3" type="ORF">GGR41_001127</name>
    <name evidence="2" type="ORF">K8U84_03060</name>
</gene>
<keyword evidence="1" id="KW-0812">Transmembrane</keyword>
<evidence type="ECO:0000313" key="4">
    <source>
        <dbReference type="Proteomes" id="UP000700248"/>
    </source>
</evidence>
<reference evidence="2" key="2">
    <citation type="journal article" date="2021" name="PeerJ">
        <title>Extensive microbial diversity within the chicken gut microbiome revealed by metagenomics and culture.</title>
        <authorList>
            <person name="Gilroy R."/>
            <person name="Ravi A."/>
            <person name="Getino M."/>
            <person name="Pursley I."/>
            <person name="Horton D.L."/>
            <person name="Alikhan N.F."/>
            <person name="Baker D."/>
            <person name="Gharbi K."/>
            <person name="Hall N."/>
            <person name="Watson M."/>
            <person name="Adriaenssens E.M."/>
            <person name="Foster-Nyarko E."/>
            <person name="Jarju S."/>
            <person name="Secka A."/>
            <person name="Antonio M."/>
            <person name="Oren A."/>
            <person name="Chaudhuri R.R."/>
            <person name="La Ragione R."/>
            <person name="Hildebrand F."/>
            <person name="Pallen M.J."/>
        </authorList>
    </citation>
    <scope>NUCLEOTIDE SEQUENCE</scope>
    <source>
        <strain evidence="2">CHK175-13533</strain>
    </source>
</reference>
<keyword evidence="1" id="KW-0472">Membrane</keyword>
<proteinExistence type="predicted"/>
<evidence type="ECO:0000313" key="2">
    <source>
        <dbReference type="EMBL" id="HJH23513.1"/>
    </source>
</evidence>
<dbReference type="AlphaFoldDB" id="A0A9D2VEJ4"/>
<dbReference type="EMBL" id="JAATIZ010000002">
    <property type="protein sequence ID" value="NJB64898.1"/>
    <property type="molecule type" value="Genomic_DNA"/>
</dbReference>
<dbReference type="Proteomes" id="UP000700248">
    <property type="component" value="Unassembled WGS sequence"/>
</dbReference>
<sequence length="57" mass="6241">MNALLSKPLLLAVLLCLPLWVVFGNFIAALISAVLISFFIGMLRALKSLSQNKKNKP</sequence>